<dbReference type="GO" id="GO:0051287">
    <property type="term" value="F:NAD binding"/>
    <property type="evidence" value="ECO:0007669"/>
    <property type="project" value="InterPro"/>
</dbReference>
<dbReference type="Pfam" id="PF02826">
    <property type="entry name" value="2-Hacid_dh_C"/>
    <property type="match status" value="1"/>
</dbReference>
<feature type="domain" description="D-isomer specific 2-hydroxyacid dehydrogenase NAD-binding" evidence="3">
    <location>
        <begin position="122"/>
        <end position="303"/>
    </location>
</feature>
<dbReference type="SUPFAM" id="SSF51735">
    <property type="entry name" value="NAD(P)-binding Rossmann-fold domains"/>
    <property type="match status" value="1"/>
</dbReference>
<dbReference type="GO" id="GO:0016491">
    <property type="term" value="F:oxidoreductase activity"/>
    <property type="evidence" value="ECO:0007669"/>
    <property type="project" value="UniProtKB-KW"/>
</dbReference>
<gene>
    <name evidence="4" type="primary">PHGDH</name>
    <name evidence="4" type="ORF">BLAG_LOCUS4958</name>
</gene>
<proteinExistence type="predicted"/>
<sequence>MASRLPVVHLYTYMAEPLQECLLKLCPGMTVKVVGSNFDSLVASDPAPEHVAALQEAEVLLMDPNLMPPLMYQLPRLKWMQSTWAGVDSMLKHLDKTKPIPNYTLTRFGGVFGPAMAEYVISHIVNTERRAQKQWENKTKGLWSRSGGIHEYRPLEMLSVGILGVGDIGKEIARCCKTFGMTVWGMVRRELSQDKRSPYVDHYRKFSELPEIMQKCDYICNVLPSTAETRGLLNGNILENCKEKKSVFINVGRGDVISEDIIVNAIQSGWISHAILDVFETEPLPAISPLWKMPQVTITPHVAAVSIPSQVAEMFYDNYQRYAKGEELKYIVNLENGY</sequence>
<dbReference type="Proteomes" id="UP000838412">
    <property type="component" value="Chromosome 12"/>
</dbReference>
<dbReference type="OrthoDB" id="298012at2759"/>
<keyword evidence="1" id="KW-0560">Oxidoreductase</keyword>
<evidence type="ECO:0000313" key="4">
    <source>
        <dbReference type="EMBL" id="CAH1241221.1"/>
    </source>
</evidence>
<name>A0A8J9YT33_BRALA</name>
<keyword evidence="2" id="KW-0520">NAD</keyword>
<accession>A0A8J9YT33</accession>
<dbReference type="PANTHER" id="PTHR43333">
    <property type="entry name" value="2-HACID_DH_C DOMAIN-CONTAINING PROTEIN"/>
    <property type="match status" value="1"/>
</dbReference>
<evidence type="ECO:0000256" key="2">
    <source>
        <dbReference type="ARBA" id="ARBA00023027"/>
    </source>
</evidence>
<dbReference type="CDD" id="cd05300">
    <property type="entry name" value="2-Hacid_dh_1"/>
    <property type="match status" value="1"/>
</dbReference>
<dbReference type="InterPro" id="IPR006140">
    <property type="entry name" value="D-isomer_DH_NAD-bd"/>
</dbReference>
<dbReference type="Gene3D" id="3.40.50.720">
    <property type="entry name" value="NAD(P)-binding Rossmann-like Domain"/>
    <property type="match status" value="2"/>
</dbReference>
<dbReference type="InterPro" id="IPR036291">
    <property type="entry name" value="NAD(P)-bd_dom_sf"/>
</dbReference>
<protein>
    <submittedName>
        <fullName evidence="4">PHGDH protein</fullName>
    </submittedName>
</protein>
<dbReference type="SUPFAM" id="SSF52283">
    <property type="entry name" value="Formate/glycerate dehydrogenase catalytic domain-like"/>
    <property type="match status" value="1"/>
</dbReference>
<evidence type="ECO:0000313" key="5">
    <source>
        <dbReference type="Proteomes" id="UP000838412"/>
    </source>
</evidence>
<evidence type="ECO:0000256" key="1">
    <source>
        <dbReference type="ARBA" id="ARBA00023002"/>
    </source>
</evidence>
<evidence type="ECO:0000259" key="3">
    <source>
        <dbReference type="Pfam" id="PF02826"/>
    </source>
</evidence>
<dbReference type="EMBL" id="OV696697">
    <property type="protein sequence ID" value="CAH1241221.1"/>
    <property type="molecule type" value="Genomic_DNA"/>
</dbReference>
<dbReference type="PANTHER" id="PTHR43333:SF1">
    <property type="entry name" value="D-ISOMER SPECIFIC 2-HYDROXYACID DEHYDROGENASE NAD-BINDING DOMAIN-CONTAINING PROTEIN"/>
    <property type="match status" value="1"/>
</dbReference>
<organism evidence="4 5">
    <name type="scientific">Branchiostoma lanceolatum</name>
    <name type="common">Common lancelet</name>
    <name type="synonym">Amphioxus lanceolatum</name>
    <dbReference type="NCBI Taxonomy" id="7740"/>
    <lineage>
        <taxon>Eukaryota</taxon>
        <taxon>Metazoa</taxon>
        <taxon>Chordata</taxon>
        <taxon>Cephalochordata</taxon>
        <taxon>Leptocardii</taxon>
        <taxon>Amphioxiformes</taxon>
        <taxon>Branchiostomatidae</taxon>
        <taxon>Branchiostoma</taxon>
    </lineage>
</organism>
<reference evidence="4" key="1">
    <citation type="submission" date="2022-01" db="EMBL/GenBank/DDBJ databases">
        <authorList>
            <person name="Braso-Vives M."/>
        </authorList>
    </citation>
    <scope>NUCLEOTIDE SEQUENCE</scope>
</reference>
<dbReference type="AlphaFoldDB" id="A0A8J9YT33"/>
<keyword evidence="5" id="KW-1185">Reference proteome</keyword>
<dbReference type="FunFam" id="3.40.50.720:FF:000363">
    <property type="entry name" value="D-isomer specific 2-hydroxyacid dehydrogenase"/>
    <property type="match status" value="1"/>
</dbReference>